<keyword evidence="3" id="KW-1185">Reference proteome</keyword>
<protein>
    <submittedName>
        <fullName evidence="2">Alcohol dehydrogenase</fullName>
    </submittedName>
</protein>
<dbReference type="Gene3D" id="3.90.180.10">
    <property type="entry name" value="Medium-chain alcohol dehydrogenases, catalytic domain"/>
    <property type="match status" value="1"/>
</dbReference>
<gene>
    <name evidence="2" type="ORF">SAMN05444972_105142</name>
</gene>
<sequence>MNETTARNEKNMRELLFDQRGGVRMNERPKEALQEGHVAVDVHYFGINFADYQAYFGKYLNAPKGPFVPGYEFSGVVTESRVAGLEVGDEVWGVNSMGCYADHLHVPGEFCFKKPEKMTLAEAGAFPVNYATAYYILDYMGNLQRDHRLLVQSAAGGVGRAMMQMAQKRGAKVTALVGSEEKIATLKQDFPDAEVINYRQSATIDDALGDRTFDLIADPQGGPGSRKLYRRLHPFGKLITFGVSSSFSQGNGLTRAIDLLRSPFFPVLSLLSRNVMVGGMNLTKVFEHPAALQYAVSPLLDGFNNGDYSIEIYKEVPFSEEGIQEAYKAFETREVQGKMIVRVR</sequence>
<dbReference type="InterPro" id="IPR036291">
    <property type="entry name" value="NAD(P)-bd_dom_sf"/>
</dbReference>
<dbReference type="InterPro" id="IPR020843">
    <property type="entry name" value="ER"/>
</dbReference>
<dbReference type="Pfam" id="PF08240">
    <property type="entry name" value="ADH_N"/>
    <property type="match status" value="1"/>
</dbReference>
<dbReference type="EMBL" id="FPAA01000005">
    <property type="protein sequence ID" value="SFS64942.1"/>
    <property type="molecule type" value="Genomic_DNA"/>
</dbReference>
<proteinExistence type="predicted"/>
<name>A0A1I6RJR6_9BACL</name>
<dbReference type="AlphaFoldDB" id="A0A1I6RJR6"/>
<dbReference type="Gene3D" id="3.40.50.720">
    <property type="entry name" value="NAD(P)-binding Rossmann-like Domain"/>
    <property type="match status" value="1"/>
</dbReference>
<feature type="domain" description="Enoyl reductase (ER)" evidence="1">
    <location>
        <begin position="22"/>
        <end position="341"/>
    </location>
</feature>
<dbReference type="SUPFAM" id="SSF51735">
    <property type="entry name" value="NAD(P)-binding Rossmann-fold domains"/>
    <property type="match status" value="1"/>
</dbReference>
<dbReference type="Proteomes" id="UP000198660">
    <property type="component" value="Unassembled WGS sequence"/>
</dbReference>
<evidence type="ECO:0000313" key="2">
    <source>
        <dbReference type="EMBL" id="SFS64942.1"/>
    </source>
</evidence>
<dbReference type="InterPro" id="IPR011032">
    <property type="entry name" value="GroES-like_sf"/>
</dbReference>
<dbReference type="InterPro" id="IPR013154">
    <property type="entry name" value="ADH-like_N"/>
</dbReference>
<dbReference type="SUPFAM" id="SSF50129">
    <property type="entry name" value="GroES-like"/>
    <property type="match status" value="1"/>
</dbReference>
<evidence type="ECO:0000313" key="3">
    <source>
        <dbReference type="Proteomes" id="UP000198660"/>
    </source>
</evidence>
<dbReference type="GO" id="GO:0016491">
    <property type="term" value="F:oxidoreductase activity"/>
    <property type="evidence" value="ECO:0007669"/>
    <property type="project" value="InterPro"/>
</dbReference>
<dbReference type="OrthoDB" id="9787435at2"/>
<dbReference type="Pfam" id="PF00107">
    <property type="entry name" value="ADH_zinc_N"/>
    <property type="match status" value="1"/>
</dbReference>
<dbReference type="RefSeq" id="WP_091836423.1">
    <property type="nucleotide sequence ID" value="NZ_FPAA01000005.1"/>
</dbReference>
<dbReference type="PANTHER" id="PTHR43677">
    <property type="entry name" value="SHORT-CHAIN DEHYDROGENASE/REDUCTASE"/>
    <property type="match status" value="1"/>
</dbReference>
<dbReference type="InterPro" id="IPR051397">
    <property type="entry name" value="Zn-ADH-like_protein"/>
</dbReference>
<reference evidence="3" key="1">
    <citation type="submission" date="2016-10" db="EMBL/GenBank/DDBJ databases">
        <authorList>
            <person name="Varghese N."/>
            <person name="Submissions S."/>
        </authorList>
    </citation>
    <scope>NUCLEOTIDE SEQUENCE [LARGE SCALE GENOMIC DNA]</scope>
    <source>
        <strain evidence="3">DSM 45789</strain>
    </source>
</reference>
<evidence type="ECO:0000259" key="1">
    <source>
        <dbReference type="SMART" id="SM00829"/>
    </source>
</evidence>
<dbReference type="PANTHER" id="PTHR43677:SF4">
    <property type="entry name" value="QUINONE OXIDOREDUCTASE-LIKE PROTEIN 2"/>
    <property type="match status" value="1"/>
</dbReference>
<dbReference type="SMART" id="SM00829">
    <property type="entry name" value="PKS_ER"/>
    <property type="match status" value="1"/>
</dbReference>
<organism evidence="2 3">
    <name type="scientific">Marininema halotolerans</name>
    <dbReference type="NCBI Taxonomy" id="1155944"/>
    <lineage>
        <taxon>Bacteria</taxon>
        <taxon>Bacillati</taxon>
        <taxon>Bacillota</taxon>
        <taxon>Bacilli</taxon>
        <taxon>Bacillales</taxon>
        <taxon>Thermoactinomycetaceae</taxon>
        <taxon>Marininema</taxon>
    </lineage>
</organism>
<dbReference type="InterPro" id="IPR013149">
    <property type="entry name" value="ADH-like_C"/>
</dbReference>
<accession>A0A1I6RJR6</accession>